<sequence>MAGASGGGEKDLKTRMDVVMHLSEKEQL</sequence>
<dbReference type="AlphaFoldDB" id="A0A0A9G1Z3"/>
<evidence type="ECO:0000256" key="1">
    <source>
        <dbReference type="SAM" id="MobiDB-lite"/>
    </source>
</evidence>
<reference evidence="2" key="2">
    <citation type="journal article" date="2015" name="Data Brief">
        <title>Shoot transcriptome of the giant reed, Arundo donax.</title>
        <authorList>
            <person name="Barrero R.A."/>
            <person name="Guerrero F.D."/>
            <person name="Moolhuijzen P."/>
            <person name="Goolsby J.A."/>
            <person name="Tidwell J."/>
            <person name="Bellgard S.E."/>
            <person name="Bellgard M.I."/>
        </authorList>
    </citation>
    <scope>NUCLEOTIDE SEQUENCE</scope>
    <source>
        <tissue evidence="2">Shoot tissue taken approximately 20 cm above the soil surface</tissue>
    </source>
</reference>
<proteinExistence type="predicted"/>
<accession>A0A0A9G1Z3</accession>
<protein>
    <submittedName>
        <fullName evidence="2">Uncharacterized protein</fullName>
    </submittedName>
</protein>
<evidence type="ECO:0000313" key="2">
    <source>
        <dbReference type="EMBL" id="JAE16561.1"/>
    </source>
</evidence>
<name>A0A0A9G1Z3_ARUDO</name>
<reference evidence="2" key="1">
    <citation type="submission" date="2014-09" db="EMBL/GenBank/DDBJ databases">
        <authorList>
            <person name="Magalhaes I.L.F."/>
            <person name="Oliveira U."/>
            <person name="Santos F.R."/>
            <person name="Vidigal T.H.D.A."/>
            <person name="Brescovit A.D."/>
            <person name="Santos A.J."/>
        </authorList>
    </citation>
    <scope>NUCLEOTIDE SEQUENCE</scope>
    <source>
        <tissue evidence="2">Shoot tissue taken approximately 20 cm above the soil surface</tissue>
    </source>
</reference>
<organism evidence="2">
    <name type="scientific">Arundo donax</name>
    <name type="common">Giant reed</name>
    <name type="synonym">Donax arundinaceus</name>
    <dbReference type="NCBI Taxonomy" id="35708"/>
    <lineage>
        <taxon>Eukaryota</taxon>
        <taxon>Viridiplantae</taxon>
        <taxon>Streptophyta</taxon>
        <taxon>Embryophyta</taxon>
        <taxon>Tracheophyta</taxon>
        <taxon>Spermatophyta</taxon>
        <taxon>Magnoliopsida</taxon>
        <taxon>Liliopsida</taxon>
        <taxon>Poales</taxon>
        <taxon>Poaceae</taxon>
        <taxon>PACMAD clade</taxon>
        <taxon>Arundinoideae</taxon>
        <taxon>Arundineae</taxon>
        <taxon>Arundo</taxon>
    </lineage>
</organism>
<feature type="region of interest" description="Disordered" evidence="1">
    <location>
        <begin position="1"/>
        <end position="28"/>
    </location>
</feature>
<feature type="compositionally biased region" description="Basic and acidic residues" evidence="1">
    <location>
        <begin position="8"/>
        <end position="28"/>
    </location>
</feature>
<dbReference type="EMBL" id="GBRH01181335">
    <property type="protein sequence ID" value="JAE16561.1"/>
    <property type="molecule type" value="Transcribed_RNA"/>
</dbReference>